<evidence type="ECO:0000256" key="2">
    <source>
        <dbReference type="SAM" id="Phobius"/>
    </source>
</evidence>
<keyword evidence="2" id="KW-0472">Membrane</keyword>
<dbReference type="RefSeq" id="WP_123209791.1">
    <property type="nucleotide sequence ID" value="NZ_JBHTHO010000057.1"/>
</dbReference>
<dbReference type="InterPro" id="IPR003362">
    <property type="entry name" value="Bact_transf"/>
</dbReference>
<dbReference type="OrthoDB" id="9808602at2"/>
<keyword evidence="2" id="KW-0812">Transmembrane</keyword>
<protein>
    <submittedName>
        <fullName evidence="4">Multidrug MFS transporter</fullName>
    </submittedName>
</protein>
<dbReference type="Proteomes" id="UP000269591">
    <property type="component" value="Unassembled WGS sequence"/>
</dbReference>
<evidence type="ECO:0000256" key="1">
    <source>
        <dbReference type="ARBA" id="ARBA00006464"/>
    </source>
</evidence>
<name>A0A3N0ASL2_9ACTN</name>
<keyword evidence="2" id="KW-1133">Transmembrane helix</keyword>
<comment type="caution">
    <text evidence="4">The sequence shown here is derived from an EMBL/GenBank/DDBJ whole genome shotgun (WGS) entry which is preliminary data.</text>
</comment>
<organism evidence="4 5">
    <name type="scientific">Slackia equolifaciens</name>
    <dbReference type="NCBI Taxonomy" id="498718"/>
    <lineage>
        <taxon>Bacteria</taxon>
        <taxon>Bacillati</taxon>
        <taxon>Actinomycetota</taxon>
        <taxon>Coriobacteriia</taxon>
        <taxon>Eggerthellales</taxon>
        <taxon>Eggerthellaceae</taxon>
        <taxon>Slackia</taxon>
    </lineage>
</organism>
<dbReference type="PANTHER" id="PTHR30576:SF10">
    <property type="entry name" value="SLL5057 PROTEIN"/>
    <property type="match status" value="1"/>
</dbReference>
<feature type="transmembrane region" description="Helical" evidence="2">
    <location>
        <begin position="38"/>
        <end position="59"/>
    </location>
</feature>
<proteinExistence type="inferred from homology"/>
<dbReference type="AlphaFoldDB" id="A0A3N0ASL2"/>
<dbReference type="EMBL" id="QIBX01000032">
    <property type="protein sequence ID" value="RNL37316.1"/>
    <property type="molecule type" value="Genomic_DNA"/>
</dbReference>
<evidence type="ECO:0000313" key="4">
    <source>
        <dbReference type="EMBL" id="RNL37316.1"/>
    </source>
</evidence>
<accession>A0A3N0ASL2</accession>
<gene>
    <name evidence="4" type="ORF">DMP06_11095</name>
</gene>
<feature type="domain" description="Bacterial sugar transferase" evidence="3">
    <location>
        <begin position="33"/>
        <end position="187"/>
    </location>
</feature>
<comment type="similarity">
    <text evidence="1">Belongs to the bacterial sugar transferase family.</text>
</comment>
<reference evidence="5" key="1">
    <citation type="submission" date="2018-05" db="EMBL/GenBank/DDBJ databases">
        <title>Genome Sequencing of selected type strains of the family Eggerthellaceae.</title>
        <authorList>
            <person name="Danylec N."/>
            <person name="Stoll D.A."/>
            <person name="Doetsch A."/>
            <person name="Huch M."/>
        </authorList>
    </citation>
    <scope>NUCLEOTIDE SEQUENCE [LARGE SCALE GENOMIC DNA]</scope>
    <source>
        <strain evidence="5">DSM 24851</strain>
    </source>
</reference>
<sequence length="199" mass="22836">MTEAFESAVLPDEETLRAAEKLCTGRIAYRVAKRSFDIVFSLFILVFFCWLYVAIAIAVKVDDPKGSVLFKQTRVTKDGREFEMYKFRSMCTDAEEKLAELKTFNEKTGPVFKMRDDPRVTRVGHWLRKLSLDELPQFVNVLKGDISVVGPRPALPSEVATYTPRQRQRLLTKAGITCYWQTRRDRGPRTFSCTSYSTG</sequence>
<evidence type="ECO:0000313" key="5">
    <source>
        <dbReference type="Proteomes" id="UP000269591"/>
    </source>
</evidence>
<evidence type="ECO:0000259" key="3">
    <source>
        <dbReference type="Pfam" id="PF02397"/>
    </source>
</evidence>
<dbReference type="Pfam" id="PF02397">
    <property type="entry name" value="Bac_transf"/>
    <property type="match status" value="1"/>
</dbReference>
<dbReference type="GO" id="GO:0016780">
    <property type="term" value="F:phosphotransferase activity, for other substituted phosphate groups"/>
    <property type="evidence" value="ECO:0007669"/>
    <property type="project" value="TreeGrafter"/>
</dbReference>
<keyword evidence="5" id="KW-1185">Reference proteome</keyword>
<dbReference type="PANTHER" id="PTHR30576">
    <property type="entry name" value="COLANIC BIOSYNTHESIS UDP-GLUCOSE LIPID CARRIER TRANSFERASE"/>
    <property type="match status" value="1"/>
</dbReference>